<keyword evidence="10" id="KW-0406">Ion transport</keyword>
<dbReference type="NCBIfam" id="TIGR00494">
    <property type="entry name" value="crcB"/>
    <property type="match status" value="1"/>
</dbReference>
<gene>
    <name evidence="10" type="primary">fluC</name>
    <name evidence="10" type="synonym">crcB</name>
    <name evidence="11" type="ORF">NIES593_12015</name>
</gene>
<dbReference type="RefSeq" id="WP_073599814.1">
    <property type="nucleotide sequence ID" value="NZ_MRCB01000013.1"/>
</dbReference>
<evidence type="ECO:0000256" key="9">
    <source>
        <dbReference type="ARBA" id="ARBA00049940"/>
    </source>
</evidence>
<evidence type="ECO:0000256" key="5">
    <source>
        <dbReference type="ARBA" id="ARBA00023136"/>
    </source>
</evidence>
<evidence type="ECO:0000256" key="6">
    <source>
        <dbReference type="ARBA" id="ARBA00023303"/>
    </source>
</evidence>
<dbReference type="Proteomes" id="UP000186868">
    <property type="component" value="Unassembled WGS sequence"/>
</dbReference>
<evidence type="ECO:0000256" key="7">
    <source>
        <dbReference type="ARBA" id="ARBA00035120"/>
    </source>
</evidence>
<proteinExistence type="inferred from homology"/>
<feature type="transmembrane region" description="Helical" evidence="10">
    <location>
        <begin position="91"/>
        <end position="111"/>
    </location>
</feature>
<evidence type="ECO:0000256" key="2">
    <source>
        <dbReference type="ARBA" id="ARBA00022475"/>
    </source>
</evidence>
<dbReference type="EMBL" id="MRCB01000013">
    <property type="protein sequence ID" value="OKH22518.1"/>
    <property type="molecule type" value="Genomic_DNA"/>
</dbReference>
<keyword evidence="10" id="KW-0915">Sodium</keyword>
<dbReference type="PANTHER" id="PTHR28259:SF1">
    <property type="entry name" value="FLUORIDE EXPORT PROTEIN 1-RELATED"/>
    <property type="match status" value="1"/>
</dbReference>
<keyword evidence="5 10" id="KW-0472">Membrane</keyword>
<reference evidence="11 12" key="1">
    <citation type="submission" date="2016-11" db="EMBL/GenBank/DDBJ databases">
        <title>Draft Genome Sequences of Nine Cyanobacterial Strains from Diverse Habitats.</title>
        <authorList>
            <person name="Zhu T."/>
            <person name="Hou S."/>
            <person name="Lu X."/>
            <person name="Hess W.R."/>
        </authorList>
    </citation>
    <scope>NUCLEOTIDE SEQUENCE [LARGE SCALE GENOMIC DNA]</scope>
    <source>
        <strain evidence="11 12">NIES-593</strain>
    </source>
</reference>
<evidence type="ECO:0000256" key="4">
    <source>
        <dbReference type="ARBA" id="ARBA00022989"/>
    </source>
</evidence>
<feature type="binding site" evidence="10">
    <location>
        <position position="104"/>
    </location>
    <ligand>
        <name>Na(+)</name>
        <dbReference type="ChEBI" id="CHEBI:29101"/>
        <note>structural</note>
    </ligand>
</feature>
<organism evidence="11 12">
    <name type="scientific">Hydrococcus rivularis NIES-593</name>
    <dbReference type="NCBI Taxonomy" id="1921803"/>
    <lineage>
        <taxon>Bacteria</taxon>
        <taxon>Bacillati</taxon>
        <taxon>Cyanobacteriota</taxon>
        <taxon>Cyanophyceae</taxon>
        <taxon>Pleurocapsales</taxon>
        <taxon>Hydrococcaceae</taxon>
        <taxon>Hydrococcus</taxon>
    </lineage>
</organism>
<dbReference type="AlphaFoldDB" id="A0A1U7HG55"/>
<dbReference type="HAMAP" id="MF_00454">
    <property type="entry name" value="FluC"/>
    <property type="match status" value="1"/>
</dbReference>
<accession>A0A1U7HG55</accession>
<dbReference type="Pfam" id="PF02537">
    <property type="entry name" value="CRCB"/>
    <property type="match status" value="1"/>
</dbReference>
<keyword evidence="2 10" id="KW-1003">Cell membrane</keyword>
<dbReference type="GO" id="GO:0046872">
    <property type="term" value="F:metal ion binding"/>
    <property type="evidence" value="ECO:0007669"/>
    <property type="project" value="UniProtKB-KW"/>
</dbReference>
<dbReference type="GO" id="GO:0062054">
    <property type="term" value="F:fluoride channel activity"/>
    <property type="evidence" value="ECO:0007669"/>
    <property type="project" value="UniProtKB-UniRule"/>
</dbReference>
<feature type="transmembrane region" description="Helical" evidence="10">
    <location>
        <begin position="123"/>
        <end position="147"/>
    </location>
</feature>
<evidence type="ECO:0000313" key="12">
    <source>
        <dbReference type="Proteomes" id="UP000186868"/>
    </source>
</evidence>
<evidence type="ECO:0000256" key="8">
    <source>
        <dbReference type="ARBA" id="ARBA00035585"/>
    </source>
</evidence>
<keyword evidence="12" id="KW-1185">Reference proteome</keyword>
<dbReference type="GO" id="GO:0140114">
    <property type="term" value="P:cellular detoxification of fluoride"/>
    <property type="evidence" value="ECO:0007669"/>
    <property type="project" value="UniProtKB-UniRule"/>
</dbReference>
<protein>
    <recommendedName>
        <fullName evidence="10">Fluoride-specific ion channel FluC</fullName>
    </recommendedName>
</protein>
<dbReference type="PANTHER" id="PTHR28259">
    <property type="entry name" value="FLUORIDE EXPORT PROTEIN 1-RELATED"/>
    <property type="match status" value="1"/>
</dbReference>
<evidence type="ECO:0000256" key="1">
    <source>
        <dbReference type="ARBA" id="ARBA00004651"/>
    </source>
</evidence>
<comment type="similarity">
    <text evidence="7 10">Belongs to the fluoride channel Fluc/FEX (TC 1.A.43) family.</text>
</comment>
<dbReference type="OrthoDB" id="9815830at2"/>
<dbReference type="InterPro" id="IPR003691">
    <property type="entry name" value="FluC"/>
</dbReference>
<comment type="function">
    <text evidence="9 10">Fluoride-specific ion channel. Important for reducing fluoride concentration in the cell, thus reducing its toxicity.</text>
</comment>
<name>A0A1U7HG55_9CYAN</name>
<keyword evidence="3 10" id="KW-0812">Transmembrane</keyword>
<dbReference type="GO" id="GO:0005886">
    <property type="term" value="C:plasma membrane"/>
    <property type="evidence" value="ECO:0007669"/>
    <property type="project" value="UniProtKB-SubCell"/>
</dbReference>
<evidence type="ECO:0000256" key="10">
    <source>
        <dbReference type="HAMAP-Rule" id="MF_00454"/>
    </source>
</evidence>
<keyword evidence="10" id="KW-0479">Metal-binding</keyword>
<keyword evidence="10" id="KW-0813">Transport</keyword>
<evidence type="ECO:0000256" key="3">
    <source>
        <dbReference type="ARBA" id="ARBA00022692"/>
    </source>
</evidence>
<keyword evidence="4 10" id="KW-1133">Transmembrane helix</keyword>
<comment type="catalytic activity">
    <reaction evidence="8">
        <text>fluoride(in) = fluoride(out)</text>
        <dbReference type="Rhea" id="RHEA:76159"/>
        <dbReference type="ChEBI" id="CHEBI:17051"/>
    </reaction>
    <physiologicalReaction direction="left-to-right" evidence="8">
        <dbReference type="Rhea" id="RHEA:76160"/>
    </physiologicalReaction>
</comment>
<evidence type="ECO:0000313" key="11">
    <source>
        <dbReference type="EMBL" id="OKH22518.1"/>
    </source>
</evidence>
<comment type="subcellular location">
    <subcellularLocation>
        <location evidence="1 10">Cell membrane</location>
        <topology evidence="1 10">Multi-pass membrane protein</topology>
    </subcellularLocation>
</comment>
<keyword evidence="6 10" id="KW-0407">Ion channel</keyword>
<sequence>MLASLFHTLLGGLSKTLGLVFPSDPVIRASFAISLGSIPGALSRYYLTLFLARTLGTSFPFGTFVINITGALVMGFFVTLTLERTITSPDLRLLIAVGFLGSYTTFSTYALDTSVLLQSGNKGLALFYWLGSAVLGFLSLEIGSFLARKLP</sequence>
<feature type="binding site" evidence="10">
    <location>
        <position position="101"/>
    </location>
    <ligand>
        <name>Na(+)</name>
        <dbReference type="ChEBI" id="CHEBI:29101"/>
        <note>structural</note>
    </ligand>
</feature>
<dbReference type="STRING" id="1921803.NIES593_12015"/>
<comment type="caution">
    <text evidence="11">The sequence shown here is derived from an EMBL/GenBank/DDBJ whole genome shotgun (WGS) entry which is preliminary data.</text>
</comment>
<feature type="transmembrane region" description="Helical" evidence="10">
    <location>
        <begin position="59"/>
        <end position="79"/>
    </location>
</feature>
<comment type="activity regulation">
    <text evidence="10">Na(+) is not transported, but it plays an essential structural role and its presence is essential for fluoride channel function.</text>
</comment>